<dbReference type="PROSITE" id="PS50158">
    <property type="entry name" value="ZF_CCHC"/>
    <property type="match status" value="1"/>
</dbReference>
<dbReference type="GO" id="GO:0008270">
    <property type="term" value="F:zinc ion binding"/>
    <property type="evidence" value="ECO:0007669"/>
    <property type="project" value="UniProtKB-KW"/>
</dbReference>
<gene>
    <name evidence="4" type="ORF">HPB51_008894</name>
</gene>
<evidence type="ECO:0000313" key="5">
    <source>
        <dbReference type="Proteomes" id="UP000821866"/>
    </source>
</evidence>
<evidence type="ECO:0000259" key="3">
    <source>
        <dbReference type="PROSITE" id="PS50158"/>
    </source>
</evidence>
<name>A0A9J6ENS2_RHIMP</name>
<evidence type="ECO:0000256" key="1">
    <source>
        <dbReference type="PROSITE-ProRule" id="PRU00047"/>
    </source>
</evidence>
<evidence type="ECO:0000256" key="2">
    <source>
        <dbReference type="SAM" id="MobiDB-lite"/>
    </source>
</evidence>
<dbReference type="GO" id="GO:0003676">
    <property type="term" value="F:nucleic acid binding"/>
    <property type="evidence" value="ECO:0007669"/>
    <property type="project" value="InterPro"/>
</dbReference>
<sequence>MYETSAYEAAPDYTSKGVICGIPMEDSARDITASVVTPRNSTALAAKRLSNTTAVIVLFEEFMVPTYVRYGRALLRCILYRKQVDTCYHCGRLGHHADVCPNPNDRICRGCGAPSPSEDHKFTPSCQLCGSNYQMADRTCRACYKTSYIVTHGRRERQQQVLPKPTASSNDSNKQDTLPPPPQRGRGWPKSSTY</sequence>
<feature type="compositionally biased region" description="Polar residues" evidence="2">
    <location>
        <begin position="166"/>
        <end position="176"/>
    </location>
</feature>
<dbReference type="SUPFAM" id="SSF57756">
    <property type="entry name" value="Retrovirus zinc finger-like domains"/>
    <property type="match status" value="1"/>
</dbReference>
<evidence type="ECO:0000313" key="4">
    <source>
        <dbReference type="EMBL" id="KAH8035823.1"/>
    </source>
</evidence>
<dbReference type="Proteomes" id="UP000821866">
    <property type="component" value="Chromosome 11"/>
</dbReference>
<keyword evidence="5" id="KW-1185">Reference proteome</keyword>
<dbReference type="AlphaFoldDB" id="A0A9J6ENS2"/>
<dbReference type="InterPro" id="IPR036875">
    <property type="entry name" value="Znf_CCHC_sf"/>
</dbReference>
<reference evidence="4" key="1">
    <citation type="journal article" date="2020" name="Cell">
        <title>Large-Scale Comparative Analyses of Tick Genomes Elucidate Their Genetic Diversity and Vector Capacities.</title>
        <authorList>
            <consortium name="Tick Genome and Microbiome Consortium (TIGMIC)"/>
            <person name="Jia N."/>
            <person name="Wang J."/>
            <person name="Shi W."/>
            <person name="Du L."/>
            <person name="Sun Y."/>
            <person name="Zhan W."/>
            <person name="Jiang J.F."/>
            <person name="Wang Q."/>
            <person name="Zhang B."/>
            <person name="Ji P."/>
            <person name="Bell-Sakyi L."/>
            <person name="Cui X.M."/>
            <person name="Yuan T.T."/>
            <person name="Jiang B.G."/>
            <person name="Yang W.F."/>
            <person name="Lam T.T."/>
            <person name="Chang Q.C."/>
            <person name="Ding S.J."/>
            <person name="Wang X.J."/>
            <person name="Zhu J.G."/>
            <person name="Ruan X.D."/>
            <person name="Zhao L."/>
            <person name="Wei J.T."/>
            <person name="Ye R.Z."/>
            <person name="Que T.C."/>
            <person name="Du C.H."/>
            <person name="Zhou Y.H."/>
            <person name="Cheng J.X."/>
            <person name="Dai P.F."/>
            <person name="Guo W.B."/>
            <person name="Han X.H."/>
            <person name="Huang E.J."/>
            <person name="Li L.F."/>
            <person name="Wei W."/>
            <person name="Gao Y.C."/>
            <person name="Liu J.Z."/>
            <person name="Shao H.Z."/>
            <person name="Wang X."/>
            <person name="Wang C.C."/>
            <person name="Yang T.C."/>
            <person name="Huo Q.B."/>
            <person name="Li W."/>
            <person name="Chen H.Y."/>
            <person name="Chen S.E."/>
            <person name="Zhou L.G."/>
            <person name="Ni X.B."/>
            <person name="Tian J.H."/>
            <person name="Sheng Y."/>
            <person name="Liu T."/>
            <person name="Pan Y.S."/>
            <person name="Xia L.Y."/>
            <person name="Li J."/>
            <person name="Zhao F."/>
            <person name="Cao W.C."/>
        </authorList>
    </citation>
    <scope>NUCLEOTIDE SEQUENCE</scope>
    <source>
        <strain evidence="4">Rmic-2018</strain>
    </source>
</reference>
<accession>A0A9J6ENS2</accession>
<keyword evidence="1" id="KW-0863">Zinc-finger</keyword>
<feature type="domain" description="CCHC-type" evidence="3">
    <location>
        <begin position="87"/>
        <end position="102"/>
    </location>
</feature>
<organism evidence="4 5">
    <name type="scientific">Rhipicephalus microplus</name>
    <name type="common">Cattle tick</name>
    <name type="synonym">Boophilus microplus</name>
    <dbReference type="NCBI Taxonomy" id="6941"/>
    <lineage>
        <taxon>Eukaryota</taxon>
        <taxon>Metazoa</taxon>
        <taxon>Ecdysozoa</taxon>
        <taxon>Arthropoda</taxon>
        <taxon>Chelicerata</taxon>
        <taxon>Arachnida</taxon>
        <taxon>Acari</taxon>
        <taxon>Parasitiformes</taxon>
        <taxon>Ixodida</taxon>
        <taxon>Ixodoidea</taxon>
        <taxon>Ixodidae</taxon>
        <taxon>Rhipicephalinae</taxon>
        <taxon>Rhipicephalus</taxon>
        <taxon>Boophilus</taxon>
    </lineage>
</organism>
<feature type="region of interest" description="Disordered" evidence="2">
    <location>
        <begin position="154"/>
        <end position="194"/>
    </location>
</feature>
<keyword evidence="1" id="KW-0479">Metal-binding</keyword>
<keyword evidence="1" id="KW-0862">Zinc</keyword>
<protein>
    <recommendedName>
        <fullName evidence="3">CCHC-type domain-containing protein</fullName>
    </recommendedName>
</protein>
<dbReference type="EMBL" id="JABSTU010000003">
    <property type="protein sequence ID" value="KAH8035823.1"/>
    <property type="molecule type" value="Genomic_DNA"/>
</dbReference>
<proteinExistence type="predicted"/>
<comment type="caution">
    <text evidence="4">The sequence shown here is derived from an EMBL/GenBank/DDBJ whole genome shotgun (WGS) entry which is preliminary data.</text>
</comment>
<dbReference type="InterPro" id="IPR001878">
    <property type="entry name" value="Znf_CCHC"/>
</dbReference>
<reference evidence="4" key="2">
    <citation type="submission" date="2021-09" db="EMBL/GenBank/DDBJ databases">
        <authorList>
            <person name="Jia N."/>
            <person name="Wang J."/>
            <person name="Shi W."/>
            <person name="Du L."/>
            <person name="Sun Y."/>
            <person name="Zhan W."/>
            <person name="Jiang J."/>
            <person name="Wang Q."/>
            <person name="Zhang B."/>
            <person name="Ji P."/>
            <person name="Sakyi L.B."/>
            <person name="Cui X."/>
            <person name="Yuan T."/>
            <person name="Jiang B."/>
            <person name="Yang W."/>
            <person name="Lam T.T.-Y."/>
            <person name="Chang Q."/>
            <person name="Ding S."/>
            <person name="Wang X."/>
            <person name="Zhu J."/>
            <person name="Ruan X."/>
            <person name="Zhao L."/>
            <person name="Wei J."/>
            <person name="Que T."/>
            <person name="Du C."/>
            <person name="Cheng J."/>
            <person name="Dai P."/>
            <person name="Han X."/>
            <person name="Huang E."/>
            <person name="Gao Y."/>
            <person name="Liu J."/>
            <person name="Shao H."/>
            <person name="Ye R."/>
            <person name="Li L."/>
            <person name="Wei W."/>
            <person name="Wang X."/>
            <person name="Wang C."/>
            <person name="Huo Q."/>
            <person name="Li W."/>
            <person name="Guo W."/>
            <person name="Chen H."/>
            <person name="Chen S."/>
            <person name="Zhou L."/>
            <person name="Zhou L."/>
            <person name="Ni X."/>
            <person name="Tian J."/>
            <person name="Zhou Y."/>
            <person name="Sheng Y."/>
            <person name="Liu T."/>
            <person name="Pan Y."/>
            <person name="Xia L."/>
            <person name="Li J."/>
            <person name="Zhao F."/>
            <person name="Cao W."/>
        </authorList>
    </citation>
    <scope>NUCLEOTIDE SEQUENCE</scope>
    <source>
        <strain evidence="4">Rmic-2018</strain>
        <tissue evidence="4">Larvae</tissue>
    </source>
</reference>